<evidence type="ECO:0000256" key="1">
    <source>
        <dbReference type="ARBA" id="ARBA00004123"/>
    </source>
</evidence>
<name>A0A9Q0HQ21_9POAL</name>
<dbReference type="EMBL" id="JAMQYH010000003">
    <property type="protein sequence ID" value="KAJ1694331.1"/>
    <property type="molecule type" value="Genomic_DNA"/>
</dbReference>
<keyword evidence="9" id="KW-1185">Reference proteome</keyword>
<dbReference type="SUPFAM" id="SSF101936">
    <property type="entry name" value="DNA-binding pseudobarrel domain"/>
    <property type="match status" value="2"/>
</dbReference>
<feature type="domain" description="TF-B3" evidence="7">
    <location>
        <begin position="5"/>
        <end position="98"/>
    </location>
</feature>
<keyword evidence="5" id="KW-0539">Nucleus</keyword>
<comment type="subcellular location">
    <subcellularLocation>
        <location evidence="1">Nucleus</location>
    </subcellularLocation>
</comment>
<evidence type="ECO:0000256" key="4">
    <source>
        <dbReference type="ARBA" id="ARBA00023163"/>
    </source>
</evidence>
<evidence type="ECO:0000259" key="7">
    <source>
        <dbReference type="PROSITE" id="PS50863"/>
    </source>
</evidence>
<keyword evidence="3" id="KW-0238">DNA-binding</keyword>
<keyword evidence="4" id="KW-0804">Transcription</keyword>
<feature type="region of interest" description="Disordered" evidence="6">
    <location>
        <begin position="136"/>
        <end position="200"/>
    </location>
</feature>
<dbReference type="InterPro" id="IPR003340">
    <property type="entry name" value="B3_DNA-bd"/>
</dbReference>
<evidence type="ECO:0000256" key="6">
    <source>
        <dbReference type="SAM" id="MobiDB-lite"/>
    </source>
</evidence>
<feature type="compositionally biased region" description="Polar residues" evidence="6">
    <location>
        <begin position="150"/>
        <end position="164"/>
    </location>
</feature>
<dbReference type="Pfam" id="PF02362">
    <property type="entry name" value="B3"/>
    <property type="match status" value="2"/>
</dbReference>
<feature type="compositionally biased region" description="Basic and acidic residues" evidence="6">
    <location>
        <begin position="165"/>
        <end position="188"/>
    </location>
</feature>
<dbReference type="GO" id="GO:0003677">
    <property type="term" value="F:DNA binding"/>
    <property type="evidence" value="ECO:0007669"/>
    <property type="project" value="UniProtKB-KW"/>
</dbReference>
<comment type="caution">
    <text evidence="8">The sequence shown here is derived from an EMBL/GenBank/DDBJ whole genome shotgun (WGS) entry which is preliminary data.</text>
</comment>
<dbReference type="PANTHER" id="PTHR31391">
    <property type="entry name" value="B3 DOMAIN-CONTAINING PROTEIN OS11G0197600-RELATED"/>
    <property type="match status" value="1"/>
</dbReference>
<protein>
    <recommendedName>
        <fullName evidence="7">TF-B3 domain-containing protein</fullName>
    </recommendedName>
</protein>
<sequence length="293" mass="33521">MDLCKMHFCKHMNGFFMHSITLPEKVKIHFASLAGKLLELKRPNGKIWYVGLVKNGEKLVLQPGWHDFVSVNDVSQNDLLVFKYNSETTFEVLIFDQSGFEKSCKTEEKSTGSLQIITRDELIGPKPVNVASQLPASDLQENGEDENSESDQISETRTPPLTENSGKRKERTTDARQLAGERRRKEQKLQQQVQPGNPSFSVLIKPSHVLRSVITIPSKFSSEHLPKKSGSFVLHLAGEKEWLVKYIDRSYRQELQLKQFFLDINVQLGDFCLFELVKGQTHTTFNVHISRNY</sequence>
<evidence type="ECO:0000313" key="8">
    <source>
        <dbReference type="EMBL" id="KAJ1694331.1"/>
    </source>
</evidence>
<dbReference type="Gene3D" id="2.40.330.10">
    <property type="entry name" value="DNA-binding pseudobarrel domain"/>
    <property type="match status" value="2"/>
</dbReference>
<dbReference type="OrthoDB" id="590488at2759"/>
<gene>
    <name evidence="8" type="ORF">LUZ63_011029</name>
</gene>
<accession>A0A9Q0HQ21</accession>
<evidence type="ECO:0000256" key="2">
    <source>
        <dbReference type="ARBA" id="ARBA00023015"/>
    </source>
</evidence>
<dbReference type="InterPro" id="IPR044837">
    <property type="entry name" value="REM16-like"/>
</dbReference>
<dbReference type="PANTHER" id="PTHR31391:SF4">
    <property type="entry name" value="B3 DOMAIN-CONTAINING PROTEIN OS03G0184500"/>
    <property type="match status" value="1"/>
</dbReference>
<dbReference type="GO" id="GO:0005634">
    <property type="term" value="C:nucleus"/>
    <property type="evidence" value="ECO:0007669"/>
    <property type="project" value="UniProtKB-SubCell"/>
</dbReference>
<dbReference type="AlphaFoldDB" id="A0A9Q0HQ21"/>
<evidence type="ECO:0000256" key="5">
    <source>
        <dbReference type="ARBA" id="ARBA00023242"/>
    </source>
</evidence>
<organism evidence="8 9">
    <name type="scientific">Rhynchospora breviuscula</name>
    <dbReference type="NCBI Taxonomy" id="2022672"/>
    <lineage>
        <taxon>Eukaryota</taxon>
        <taxon>Viridiplantae</taxon>
        <taxon>Streptophyta</taxon>
        <taxon>Embryophyta</taxon>
        <taxon>Tracheophyta</taxon>
        <taxon>Spermatophyta</taxon>
        <taxon>Magnoliopsida</taxon>
        <taxon>Liliopsida</taxon>
        <taxon>Poales</taxon>
        <taxon>Cyperaceae</taxon>
        <taxon>Cyperoideae</taxon>
        <taxon>Rhynchosporeae</taxon>
        <taxon>Rhynchospora</taxon>
    </lineage>
</organism>
<dbReference type="CDD" id="cd10017">
    <property type="entry name" value="B3_DNA"/>
    <property type="match status" value="2"/>
</dbReference>
<evidence type="ECO:0000313" key="9">
    <source>
        <dbReference type="Proteomes" id="UP001151287"/>
    </source>
</evidence>
<proteinExistence type="predicted"/>
<reference evidence="8" key="1">
    <citation type="journal article" date="2022" name="Cell">
        <title>Repeat-based holocentromeres influence genome architecture and karyotype evolution.</title>
        <authorList>
            <person name="Hofstatter P.G."/>
            <person name="Thangavel G."/>
            <person name="Lux T."/>
            <person name="Neumann P."/>
            <person name="Vondrak T."/>
            <person name="Novak P."/>
            <person name="Zhang M."/>
            <person name="Costa L."/>
            <person name="Castellani M."/>
            <person name="Scott A."/>
            <person name="Toegelov H."/>
            <person name="Fuchs J."/>
            <person name="Mata-Sucre Y."/>
            <person name="Dias Y."/>
            <person name="Vanzela A.L.L."/>
            <person name="Huettel B."/>
            <person name="Almeida C.C.S."/>
            <person name="Simkova H."/>
            <person name="Souza G."/>
            <person name="Pedrosa-Harand A."/>
            <person name="Macas J."/>
            <person name="Mayer K.F.X."/>
            <person name="Houben A."/>
            <person name="Marques A."/>
        </authorList>
    </citation>
    <scope>NUCLEOTIDE SEQUENCE</scope>
    <source>
        <strain evidence="8">RhyBre1mFocal</strain>
    </source>
</reference>
<keyword evidence="2" id="KW-0805">Transcription regulation</keyword>
<dbReference type="InterPro" id="IPR015300">
    <property type="entry name" value="DNA-bd_pseudobarrel_sf"/>
</dbReference>
<dbReference type="PROSITE" id="PS50863">
    <property type="entry name" value="B3"/>
    <property type="match status" value="1"/>
</dbReference>
<dbReference type="Proteomes" id="UP001151287">
    <property type="component" value="Unassembled WGS sequence"/>
</dbReference>
<evidence type="ECO:0000256" key="3">
    <source>
        <dbReference type="ARBA" id="ARBA00023125"/>
    </source>
</evidence>
<dbReference type="SMART" id="SM01019">
    <property type="entry name" value="B3"/>
    <property type="match status" value="2"/>
</dbReference>